<evidence type="ECO:0000313" key="1">
    <source>
        <dbReference type="EMBL" id="KAB6450536.1"/>
    </source>
</evidence>
<protein>
    <submittedName>
        <fullName evidence="1">Uncharacterized protein</fullName>
    </submittedName>
</protein>
<dbReference type="EMBL" id="WDBZ01000033">
    <property type="protein sequence ID" value="KAB6450536.1"/>
    <property type="molecule type" value="Genomic_DNA"/>
</dbReference>
<dbReference type="AlphaFoldDB" id="A0A3E4KIX4"/>
<comment type="caution">
    <text evidence="1">The sequence shown here is derived from an EMBL/GenBank/DDBJ whole genome shotgun (WGS) entry which is preliminary data.</text>
</comment>
<dbReference type="EMBL" id="WDBY01000037">
    <property type="protein sequence ID" value="KAB6474655.1"/>
    <property type="molecule type" value="Genomic_DNA"/>
</dbReference>
<organism evidence="1 4">
    <name type="scientific">Phocaeicola vulgatus</name>
    <name type="common">Bacteroides vulgatus</name>
    <dbReference type="NCBI Taxonomy" id="821"/>
    <lineage>
        <taxon>Bacteria</taxon>
        <taxon>Pseudomonadati</taxon>
        <taxon>Bacteroidota</taxon>
        <taxon>Bacteroidia</taxon>
        <taxon>Bacteroidales</taxon>
        <taxon>Bacteroidaceae</taxon>
        <taxon>Phocaeicola</taxon>
    </lineage>
</organism>
<reference evidence="3 4" key="1">
    <citation type="journal article" date="2019" name="Nat. Med.">
        <title>A library of human gut bacterial isolates paired with longitudinal multiomics data enables mechanistic microbiome research.</title>
        <authorList>
            <person name="Poyet M."/>
            <person name="Groussin M."/>
            <person name="Gibbons S.M."/>
            <person name="Avila-Pacheco J."/>
            <person name="Jiang X."/>
            <person name="Kearney S.M."/>
            <person name="Perrotta A.R."/>
            <person name="Berdy B."/>
            <person name="Zhao S."/>
            <person name="Lieberman T.D."/>
            <person name="Swanson P.K."/>
            <person name="Smith M."/>
            <person name="Roesemann S."/>
            <person name="Alexander J.E."/>
            <person name="Rich S.A."/>
            <person name="Livny J."/>
            <person name="Vlamakis H."/>
            <person name="Clish C."/>
            <person name="Bullock K."/>
            <person name="Deik A."/>
            <person name="Scott J."/>
            <person name="Pierce K.A."/>
            <person name="Xavier R.J."/>
            <person name="Alm E.J."/>
        </authorList>
    </citation>
    <scope>NUCLEOTIDE SEQUENCE [LARGE SCALE GENOMIC DNA]</scope>
    <source>
        <strain evidence="2 3">BIOML-A140</strain>
        <strain evidence="1 4">BIOML-A141</strain>
    </source>
</reference>
<evidence type="ECO:0000313" key="3">
    <source>
        <dbReference type="Proteomes" id="UP000468344"/>
    </source>
</evidence>
<evidence type="ECO:0000313" key="2">
    <source>
        <dbReference type="EMBL" id="KAB6474655.1"/>
    </source>
</evidence>
<accession>A0A3E4KIX4</accession>
<dbReference type="Proteomes" id="UP000468344">
    <property type="component" value="Unassembled WGS sequence"/>
</dbReference>
<sequence length="176" mass="21017">MDFITKALTRNSNKNYKGLSNELLISGNLHKAGYTTKVLNDFNPSYDIKATKADKQYYIECKLDALVEHTNNFYFEYWNYTYNRPTGINNNDLETIYSHTYKIDGRYYHLIAKRKHFVKALKEVLKYEPTKVKIYNNTYYVKGKVTGDKAYIVDRNTFLKYFKGYNRQLKPSFRWN</sequence>
<dbReference type="RefSeq" id="WP_117696952.1">
    <property type="nucleotide sequence ID" value="NZ_CAXTGH010000003.1"/>
</dbReference>
<name>A0A3E4KIX4_PHOVU</name>
<dbReference type="Proteomes" id="UP000483142">
    <property type="component" value="Unassembled WGS sequence"/>
</dbReference>
<gene>
    <name evidence="2" type="ORF">GAZ06_16350</name>
    <name evidence="1" type="ORF">GAZ09_15380</name>
</gene>
<evidence type="ECO:0000313" key="4">
    <source>
        <dbReference type="Proteomes" id="UP000483142"/>
    </source>
</evidence>
<proteinExistence type="predicted"/>